<dbReference type="AlphaFoldDB" id="A0A919GTB7"/>
<evidence type="ECO:0000313" key="2">
    <source>
        <dbReference type="EMBL" id="GHI83730.1"/>
    </source>
</evidence>
<feature type="region of interest" description="Disordered" evidence="1">
    <location>
        <begin position="36"/>
        <end position="56"/>
    </location>
</feature>
<reference evidence="2" key="1">
    <citation type="submission" date="2020-09" db="EMBL/GenBank/DDBJ databases">
        <title>Whole genome shotgun sequence of Streptomyces xanthophaeus NBRC 12829.</title>
        <authorList>
            <person name="Komaki H."/>
            <person name="Tamura T."/>
        </authorList>
    </citation>
    <scope>NUCLEOTIDE SEQUENCE</scope>
    <source>
        <strain evidence="2">NBRC 12829</strain>
    </source>
</reference>
<protein>
    <submittedName>
        <fullName evidence="2">Uncharacterized protein</fullName>
    </submittedName>
</protein>
<evidence type="ECO:0000256" key="1">
    <source>
        <dbReference type="SAM" id="MobiDB-lite"/>
    </source>
</evidence>
<comment type="caution">
    <text evidence="2">The sequence shown here is derived from an EMBL/GenBank/DDBJ whole genome shotgun (WGS) entry which is preliminary data.</text>
</comment>
<name>A0A919GTB7_9ACTN</name>
<gene>
    <name evidence="2" type="ORF">Sxan_10940</name>
</gene>
<proteinExistence type="predicted"/>
<dbReference type="Proteomes" id="UP000600026">
    <property type="component" value="Unassembled WGS sequence"/>
</dbReference>
<accession>A0A919GTB7</accession>
<dbReference type="EMBL" id="BNEE01000004">
    <property type="protein sequence ID" value="GHI83730.1"/>
    <property type="molecule type" value="Genomic_DNA"/>
</dbReference>
<keyword evidence="3" id="KW-1185">Reference proteome</keyword>
<sequence>MQAGGADLVEGGAQVLADGLEHVRVLLVRRRAAGGGRPLRKVGPGPAEGGGCAGPGRREMVCGTVRRYAVQSRMILPLRAVEASSKAASKSRCE</sequence>
<evidence type="ECO:0000313" key="3">
    <source>
        <dbReference type="Proteomes" id="UP000600026"/>
    </source>
</evidence>
<organism evidence="2 3">
    <name type="scientific">Streptomyces xanthophaeus</name>
    <dbReference type="NCBI Taxonomy" id="67385"/>
    <lineage>
        <taxon>Bacteria</taxon>
        <taxon>Bacillati</taxon>
        <taxon>Actinomycetota</taxon>
        <taxon>Actinomycetes</taxon>
        <taxon>Kitasatosporales</taxon>
        <taxon>Streptomycetaceae</taxon>
        <taxon>Streptomyces</taxon>
    </lineage>
</organism>